<feature type="transmembrane region" description="Helical" evidence="7">
    <location>
        <begin position="180"/>
        <end position="198"/>
    </location>
</feature>
<dbReference type="PROSITE" id="PS50928">
    <property type="entry name" value="ABC_TM1"/>
    <property type="match status" value="1"/>
</dbReference>
<evidence type="ECO:0000256" key="1">
    <source>
        <dbReference type="ARBA" id="ARBA00004651"/>
    </source>
</evidence>
<dbReference type="Pfam" id="PF00528">
    <property type="entry name" value="BPD_transp_1"/>
    <property type="match status" value="1"/>
</dbReference>
<dbReference type="InterPro" id="IPR000515">
    <property type="entry name" value="MetI-like"/>
</dbReference>
<feature type="transmembrane region" description="Helical" evidence="7">
    <location>
        <begin position="9"/>
        <end position="29"/>
    </location>
</feature>
<evidence type="ECO:0000256" key="3">
    <source>
        <dbReference type="ARBA" id="ARBA00022475"/>
    </source>
</evidence>
<comment type="similarity">
    <text evidence="7">Belongs to the binding-protein-dependent transport system permease family.</text>
</comment>
<dbReference type="AlphaFoldDB" id="A0A517ZJB7"/>
<evidence type="ECO:0000256" key="4">
    <source>
        <dbReference type="ARBA" id="ARBA00022692"/>
    </source>
</evidence>
<dbReference type="SUPFAM" id="SSF161098">
    <property type="entry name" value="MetI-like"/>
    <property type="match status" value="1"/>
</dbReference>
<keyword evidence="5 7" id="KW-1133">Transmembrane helix</keyword>
<sequence>MWSYIIRRLIYYIPVYLGVILMVMAILRIQDPVAIHLGKNATPEKIAVTKKAFGLDKPFITQYATFLKKLVTFDFTEQSWDFPGVTVGSMIRRSIVPSLSITVPALILTTILSICVGMISAYYRGRTVDKTLVFFAVLGMCISVLVYIILGQYFGAYLIYKETGHELFAIQGYEPGLQYWAHYCLLPVMISVIVAMGYDTRFYRAVMVEETGRDYIKTARAKGVTKRKVMFVHMLKNAMIPIVTQVMITLPFLITGSIVLEMYFGIPGMGRALIMAVNAKDFPVIQAFTAVFAALFIITIILTDVLYALVDPRIRLS</sequence>
<evidence type="ECO:0000259" key="8">
    <source>
        <dbReference type="PROSITE" id="PS50928"/>
    </source>
</evidence>
<evidence type="ECO:0000313" key="10">
    <source>
        <dbReference type="Proteomes" id="UP000319383"/>
    </source>
</evidence>
<dbReference type="InterPro" id="IPR035906">
    <property type="entry name" value="MetI-like_sf"/>
</dbReference>
<proteinExistence type="inferred from homology"/>
<gene>
    <name evidence="9" type="primary">gsiC_1</name>
    <name evidence="9" type="ORF">Mal52_10340</name>
</gene>
<keyword evidence="10" id="KW-1185">Reference proteome</keyword>
<keyword evidence="6 7" id="KW-0472">Membrane</keyword>
<feature type="transmembrane region" description="Helical" evidence="7">
    <location>
        <begin position="101"/>
        <end position="123"/>
    </location>
</feature>
<keyword evidence="4 7" id="KW-0812">Transmembrane</keyword>
<dbReference type="InterPro" id="IPR045621">
    <property type="entry name" value="BPD_transp_1_N"/>
</dbReference>
<evidence type="ECO:0000313" key="9">
    <source>
        <dbReference type="EMBL" id="QDU42571.1"/>
    </source>
</evidence>
<dbReference type="RefSeq" id="WP_145374606.1">
    <property type="nucleotide sequence ID" value="NZ_CP036276.1"/>
</dbReference>
<feature type="transmembrane region" description="Helical" evidence="7">
    <location>
        <begin position="238"/>
        <end position="264"/>
    </location>
</feature>
<dbReference type="Proteomes" id="UP000319383">
    <property type="component" value="Chromosome"/>
</dbReference>
<reference evidence="9 10" key="1">
    <citation type="submission" date="2019-02" db="EMBL/GenBank/DDBJ databases">
        <title>Deep-cultivation of Planctomycetes and their phenomic and genomic characterization uncovers novel biology.</title>
        <authorList>
            <person name="Wiegand S."/>
            <person name="Jogler M."/>
            <person name="Boedeker C."/>
            <person name="Pinto D."/>
            <person name="Vollmers J."/>
            <person name="Rivas-Marin E."/>
            <person name="Kohn T."/>
            <person name="Peeters S.H."/>
            <person name="Heuer A."/>
            <person name="Rast P."/>
            <person name="Oberbeckmann S."/>
            <person name="Bunk B."/>
            <person name="Jeske O."/>
            <person name="Meyerdierks A."/>
            <person name="Storesund J.E."/>
            <person name="Kallscheuer N."/>
            <person name="Luecker S."/>
            <person name="Lage O.M."/>
            <person name="Pohl T."/>
            <person name="Merkel B.J."/>
            <person name="Hornburger P."/>
            <person name="Mueller R.-W."/>
            <person name="Bruemmer F."/>
            <person name="Labrenz M."/>
            <person name="Spormann A.M."/>
            <person name="Op den Camp H."/>
            <person name="Overmann J."/>
            <person name="Amann R."/>
            <person name="Jetten M.S.M."/>
            <person name="Mascher T."/>
            <person name="Medema M.H."/>
            <person name="Devos D.P."/>
            <person name="Kaster A.-K."/>
            <person name="Ovreas L."/>
            <person name="Rohde M."/>
            <person name="Galperin M.Y."/>
            <person name="Jogler C."/>
        </authorList>
    </citation>
    <scope>NUCLEOTIDE SEQUENCE [LARGE SCALE GENOMIC DNA]</scope>
    <source>
        <strain evidence="9 10">Mal52</strain>
    </source>
</reference>
<feature type="domain" description="ABC transmembrane type-1" evidence="8">
    <location>
        <begin position="95"/>
        <end position="303"/>
    </location>
</feature>
<dbReference type="KEGG" id="sdyn:Mal52_10340"/>
<feature type="transmembrane region" description="Helical" evidence="7">
    <location>
        <begin position="284"/>
        <end position="310"/>
    </location>
</feature>
<accession>A0A517ZJB7</accession>
<comment type="subcellular location">
    <subcellularLocation>
        <location evidence="1 7">Cell membrane</location>
        <topology evidence="1 7">Multi-pass membrane protein</topology>
    </subcellularLocation>
</comment>
<keyword evidence="2 7" id="KW-0813">Transport</keyword>
<dbReference type="Gene3D" id="1.10.3720.10">
    <property type="entry name" value="MetI-like"/>
    <property type="match status" value="1"/>
</dbReference>
<dbReference type="CDD" id="cd06261">
    <property type="entry name" value="TM_PBP2"/>
    <property type="match status" value="1"/>
</dbReference>
<dbReference type="EMBL" id="CP036276">
    <property type="protein sequence ID" value="QDU42571.1"/>
    <property type="molecule type" value="Genomic_DNA"/>
</dbReference>
<keyword evidence="3" id="KW-1003">Cell membrane</keyword>
<evidence type="ECO:0000256" key="5">
    <source>
        <dbReference type="ARBA" id="ARBA00022989"/>
    </source>
</evidence>
<dbReference type="GO" id="GO:0071916">
    <property type="term" value="F:dipeptide transmembrane transporter activity"/>
    <property type="evidence" value="ECO:0007669"/>
    <property type="project" value="TreeGrafter"/>
</dbReference>
<protein>
    <submittedName>
        <fullName evidence="9">Glutathione transport system permease protein GsiC</fullName>
    </submittedName>
</protein>
<name>A0A517ZJB7_9PLAN</name>
<evidence type="ECO:0000256" key="6">
    <source>
        <dbReference type="ARBA" id="ARBA00023136"/>
    </source>
</evidence>
<evidence type="ECO:0000256" key="7">
    <source>
        <dbReference type="RuleBase" id="RU363032"/>
    </source>
</evidence>
<feature type="transmembrane region" description="Helical" evidence="7">
    <location>
        <begin position="132"/>
        <end position="160"/>
    </location>
</feature>
<dbReference type="PANTHER" id="PTHR43163:SF6">
    <property type="entry name" value="DIPEPTIDE TRANSPORT SYSTEM PERMEASE PROTEIN DPPB-RELATED"/>
    <property type="match status" value="1"/>
</dbReference>
<dbReference type="Pfam" id="PF19300">
    <property type="entry name" value="BPD_transp_1_N"/>
    <property type="match status" value="1"/>
</dbReference>
<organism evidence="9 10">
    <name type="scientific">Symmachiella dynata</name>
    <dbReference type="NCBI Taxonomy" id="2527995"/>
    <lineage>
        <taxon>Bacteria</taxon>
        <taxon>Pseudomonadati</taxon>
        <taxon>Planctomycetota</taxon>
        <taxon>Planctomycetia</taxon>
        <taxon>Planctomycetales</taxon>
        <taxon>Planctomycetaceae</taxon>
        <taxon>Symmachiella</taxon>
    </lineage>
</organism>
<evidence type="ECO:0000256" key="2">
    <source>
        <dbReference type="ARBA" id="ARBA00022448"/>
    </source>
</evidence>
<dbReference type="PANTHER" id="PTHR43163">
    <property type="entry name" value="DIPEPTIDE TRANSPORT SYSTEM PERMEASE PROTEIN DPPB-RELATED"/>
    <property type="match status" value="1"/>
</dbReference>
<dbReference type="GO" id="GO:0005886">
    <property type="term" value="C:plasma membrane"/>
    <property type="evidence" value="ECO:0007669"/>
    <property type="project" value="UniProtKB-SubCell"/>
</dbReference>